<name>A0A4V6KPU9_SERFO</name>
<accession>A0A4V6KPU9</accession>
<dbReference type="EMBL" id="CABEEZ010000085">
    <property type="protein sequence ID" value="VTR36418.1"/>
    <property type="molecule type" value="Genomic_DNA"/>
</dbReference>
<organism evidence="2">
    <name type="scientific">Serratia fonticola</name>
    <dbReference type="NCBI Taxonomy" id="47917"/>
    <lineage>
        <taxon>Bacteria</taxon>
        <taxon>Pseudomonadati</taxon>
        <taxon>Pseudomonadota</taxon>
        <taxon>Gammaproteobacteria</taxon>
        <taxon>Enterobacterales</taxon>
        <taxon>Yersiniaceae</taxon>
        <taxon>Serratia</taxon>
    </lineage>
</organism>
<reference evidence="2" key="1">
    <citation type="submission" date="2019-05" db="EMBL/GenBank/DDBJ databases">
        <authorList>
            <consortium name="Pathogen Informatics"/>
        </authorList>
    </citation>
    <scope>NUCLEOTIDE SEQUENCE [LARGE SCALE GENOMIC DNA]</scope>
    <source>
        <strain evidence="2">NCTC12965</strain>
    </source>
</reference>
<evidence type="ECO:0000256" key="1">
    <source>
        <dbReference type="SAM" id="MobiDB-lite"/>
    </source>
</evidence>
<dbReference type="AlphaFoldDB" id="A0A4V6KPU9"/>
<evidence type="ECO:0000313" key="2">
    <source>
        <dbReference type="EMBL" id="VTR36418.1"/>
    </source>
</evidence>
<gene>
    <name evidence="2" type="ORF">NCTC12965_03926</name>
</gene>
<sequence>MDKSPASPFQVEQANENANATLVDADKQVTDNTRNKVEDSKQMTGQLLQQLLALLTETTAKQMDTAGALASTRA</sequence>
<feature type="region of interest" description="Disordered" evidence="1">
    <location>
        <begin position="1"/>
        <end position="29"/>
    </location>
</feature>
<proteinExistence type="predicted"/>
<feature type="compositionally biased region" description="Polar residues" evidence="1">
    <location>
        <begin position="10"/>
        <end position="20"/>
    </location>
</feature>
<protein>
    <submittedName>
        <fullName evidence="2">Uncharacterized protein</fullName>
    </submittedName>
</protein>